<dbReference type="AlphaFoldDB" id="A0A5D3BVU2"/>
<dbReference type="Pfam" id="PF07727">
    <property type="entry name" value="RVT_2"/>
    <property type="match status" value="1"/>
</dbReference>
<comment type="caution">
    <text evidence="3">The sequence shown here is derived from an EMBL/GenBank/DDBJ whole genome shotgun (WGS) entry which is preliminary data.</text>
</comment>
<dbReference type="Proteomes" id="UP000321947">
    <property type="component" value="Unassembled WGS sequence"/>
</dbReference>
<accession>A0A5D3BVU2</accession>
<protein>
    <submittedName>
        <fullName evidence="3">Gag/pol protein</fullName>
    </submittedName>
</protein>
<evidence type="ECO:0000256" key="1">
    <source>
        <dbReference type="SAM" id="MobiDB-lite"/>
    </source>
</evidence>
<reference evidence="3 4" key="1">
    <citation type="submission" date="2019-08" db="EMBL/GenBank/DDBJ databases">
        <title>Draft genome sequences of two oriental melons (Cucumis melo L. var makuwa).</title>
        <authorList>
            <person name="Kwon S.-Y."/>
        </authorList>
    </citation>
    <scope>NUCLEOTIDE SEQUENCE [LARGE SCALE GENOMIC DNA]</scope>
    <source>
        <strain evidence="4">cv. Chang Bougi</strain>
        <tissue evidence="3">Leaf</tissue>
    </source>
</reference>
<feature type="region of interest" description="Disordered" evidence="1">
    <location>
        <begin position="131"/>
        <end position="200"/>
    </location>
</feature>
<feature type="domain" description="Reverse transcriptase Ty1/copia-type" evidence="2">
    <location>
        <begin position="23"/>
        <end position="62"/>
    </location>
</feature>
<proteinExistence type="predicted"/>
<evidence type="ECO:0000313" key="4">
    <source>
        <dbReference type="Proteomes" id="UP000321947"/>
    </source>
</evidence>
<dbReference type="EMBL" id="SSTD01015793">
    <property type="protein sequence ID" value="TYK02209.1"/>
    <property type="molecule type" value="Genomic_DNA"/>
</dbReference>
<feature type="compositionally biased region" description="Low complexity" evidence="1">
    <location>
        <begin position="178"/>
        <end position="200"/>
    </location>
</feature>
<dbReference type="InterPro" id="IPR013103">
    <property type="entry name" value="RVT_2"/>
</dbReference>
<evidence type="ECO:0000313" key="3">
    <source>
        <dbReference type="EMBL" id="TYK02209.1"/>
    </source>
</evidence>
<evidence type="ECO:0000259" key="2">
    <source>
        <dbReference type="Pfam" id="PF07727"/>
    </source>
</evidence>
<name>A0A5D3BVU2_CUCMM</name>
<sequence>MNDVDRDQWIKVIDLEMESMYFNSIWILVDQPNDVKPIGCTWIYKRKQDQAGKVQTFKARLVMDVKTAFLNGNLEESIYMTQPEGSIQADPRTPSIRRTARLSQPSPEAEPLAHLQAEAVSASRSRVVPLRFDAEQPKPPSAAVTERSRGFSRTAATRRTTRVRKSAPRCVKTRPGRSSRSATRPPSAAAPRSPAAPCSPTSRVARAQLLRPCCLESTSFLTFRTRQPNLQVLPRDTEDQIFVPTGAHVARVRERARDWVEAEARAKASWRATRSDRGEP</sequence>
<feature type="compositionally biased region" description="Basic residues" evidence="1">
    <location>
        <begin position="159"/>
        <end position="177"/>
    </location>
</feature>
<organism evidence="3 4">
    <name type="scientific">Cucumis melo var. makuwa</name>
    <name type="common">Oriental melon</name>
    <dbReference type="NCBI Taxonomy" id="1194695"/>
    <lineage>
        <taxon>Eukaryota</taxon>
        <taxon>Viridiplantae</taxon>
        <taxon>Streptophyta</taxon>
        <taxon>Embryophyta</taxon>
        <taxon>Tracheophyta</taxon>
        <taxon>Spermatophyta</taxon>
        <taxon>Magnoliopsida</taxon>
        <taxon>eudicotyledons</taxon>
        <taxon>Gunneridae</taxon>
        <taxon>Pentapetalae</taxon>
        <taxon>rosids</taxon>
        <taxon>fabids</taxon>
        <taxon>Cucurbitales</taxon>
        <taxon>Cucurbitaceae</taxon>
        <taxon>Benincaseae</taxon>
        <taxon>Cucumis</taxon>
    </lineage>
</organism>
<gene>
    <name evidence="3" type="ORF">E5676_scaffold2454G00140</name>
</gene>